<dbReference type="SUPFAM" id="SSF52317">
    <property type="entry name" value="Class I glutamine amidotransferase-like"/>
    <property type="match status" value="1"/>
</dbReference>
<accession>A0ABW7QK79</accession>
<dbReference type="EMBL" id="JBIRGQ010000002">
    <property type="protein sequence ID" value="MFH8545354.1"/>
    <property type="molecule type" value="Genomic_DNA"/>
</dbReference>
<feature type="compositionally biased region" description="Gly residues" evidence="1">
    <location>
        <begin position="155"/>
        <end position="165"/>
    </location>
</feature>
<comment type="caution">
    <text evidence="2">The sequence shown here is derived from an EMBL/GenBank/DDBJ whole genome shotgun (WGS) entry which is preliminary data.</text>
</comment>
<dbReference type="PANTHER" id="PTHR43235:SF1">
    <property type="entry name" value="GLUTAMINE AMIDOTRANSFERASE PB2B2.05-RELATED"/>
    <property type="match status" value="1"/>
</dbReference>
<dbReference type="GO" id="GO:0016787">
    <property type="term" value="F:hydrolase activity"/>
    <property type="evidence" value="ECO:0007669"/>
    <property type="project" value="UniProtKB-KW"/>
</dbReference>
<dbReference type="Pfam" id="PF07722">
    <property type="entry name" value="Peptidase_C26"/>
    <property type="match status" value="2"/>
</dbReference>
<dbReference type="PROSITE" id="PS51273">
    <property type="entry name" value="GATASE_TYPE_1"/>
    <property type="match status" value="1"/>
</dbReference>
<feature type="region of interest" description="Disordered" evidence="1">
    <location>
        <begin position="155"/>
        <end position="178"/>
    </location>
</feature>
<dbReference type="InterPro" id="IPR044668">
    <property type="entry name" value="PuuD-like"/>
</dbReference>
<protein>
    <submittedName>
        <fullName evidence="2">Gamma-glutamyl-gamma-aminobutyrate hydrolase family protein</fullName>
    </submittedName>
</protein>
<dbReference type="InterPro" id="IPR029062">
    <property type="entry name" value="Class_I_gatase-like"/>
</dbReference>
<reference evidence="2 3" key="1">
    <citation type="submission" date="2024-10" db="EMBL/GenBank/DDBJ databases">
        <title>The Natural Products Discovery Center: Release of the First 8490 Sequenced Strains for Exploring Actinobacteria Biosynthetic Diversity.</title>
        <authorList>
            <person name="Kalkreuter E."/>
            <person name="Kautsar S.A."/>
            <person name="Yang D."/>
            <person name="Bader C.D."/>
            <person name="Teijaro C.N."/>
            <person name="Fluegel L."/>
            <person name="Davis C.M."/>
            <person name="Simpson J.R."/>
            <person name="Lauterbach L."/>
            <person name="Steele A.D."/>
            <person name="Gui C."/>
            <person name="Meng S."/>
            <person name="Li G."/>
            <person name="Viehrig K."/>
            <person name="Ye F."/>
            <person name="Su P."/>
            <person name="Kiefer A.F."/>
            <person name="Nichols A."/>
            <person name="Cepeda A.J."/>
            <person name="Yan W."/>
            <person name="Fan B."/>
            <person name="Jiang Y."/>
            <person name="Adhikari A."/>
            <person name="Zheng C.-J."/>
            <person name="Schuster L."/>
            <person name="Cowan T.M."/>
            <person name="Smanski M.J."/>
            <person name="Chevrette M.G."/>
            <person name="De Carvalho L.P.S."/>
            <person name="Shen B."/>
        </authorList>
    </citation>
    <scope>NUCLEOTIDE SEQUENCE [LARGE SCALE GENOMIC DNA]</scope>
    <source>
        <strain evidence="2 3">NPDC017990</strain>
    </source>
</reference>
<dbReference type="PANTHER" id="PTHR43235">
    <property type="entry name" value="GLUTAMINE AMIDOTRANSFERASE PB2B2.05-RELATED"/>
    <property type="match status" value="1"/>
</dbReference>
<keyword evidence="3" id="KW-1185">Reference proteome</keyword>
<name>A0ABW7QK79_9ACTN</name>
<dbReference type="Proteomes" id="UP001610818">
    <property type="component" value="Unassembled WGS sequence"/>
</dbReference>
<organism evidence="2 3">
    <name type="scientific">Streptomyces longisporoflavus</name>
    <dbReference type="NCBI Taxonomy" id="28044"/>
    <lineage>
        <taxon>Bacteria</taxon>
        <taxon>Bacillati</taxon>
        <taxon>Actinomycetota</taxon>
        <taxon>Actinomycetes</taxon>
        <taxon>Kitasatosporales</taxon>
        <taxon>Streptomycetaceae</taxon>
        <taxon>Streptomyces</taxon>
    </lineage>
</organism>
<gene>
    <name evidence="2" type="ORF">ACH4F9_10190</name>
</gene>
<evidence type="ECO:0000256" key="1">
    <source>
        <dbReference type="SAM" id="MobiDB-lite"/>
    </source>
</evidence>
<sequence>MPRPLIALPQRYAASTSALRYEAVVTARALAEAVFRAGGEPFMMLPSPPDEAAARLARCDGLLLPGGGDLAPWRYVEGGAGSGEQVRQVRQVQQAQQVQQVQVHGSVYDVDDAQDAFDLALARRALACGLPLLAVCRGLQVVNVALGGTLRQDMGGAGPGSGAESGPGPEPGSGAHRHRVHSVRVASGSEVARAMGGAESVSVSCFHHQCVEVVGRGLVPAAWAADGTVEALELPGGEGWFAAIQWHPEDTAASDAAQRGLFGALVQAASSSPTPPLPENPLGAGAL</sequence>
<dbReference type="RefSeq" id="WP_397710282.1">
    <property type="nucleotide sequence ID" value="NZ_JBIRGN010000002.1"/>
</dbReference>
<proteinExistence type="predicted"/>
<dbReference type="InterPro" id="IPR011697">
    <property type="entry name" value="Peptidase_C26"/>
</dbReference>
<evidence type="ECO:0000313" key="3">
    <source>
        <dbReference type="Proteomes" id="UP001610818"/>
    </source>
</evidence>
<dbReference type="Gene3D" id="3.40.50.880">
    <property type="match status" value="1"/>
</dbReference>
<evidence type="ECO:0000313" key="2">
    <source>
        <dbReference type="EMBL" id="MFH8545354.1"/>
    </source>
</evidence>
<keyword evidence="2" id="KW-0378">Hydrolase</keyword>